<dbReference type="EMBL" id="BLXT01007882">
    <property type="protein sequence ID" value="GFO43486.1"/>
    <property type="molecule type" value="Genomic_DNA"/>
</dbReference>
<sequence length="130" mass="14338">MVFSACPGRAANDCTTCGRNGSIAPHVATILMTVMRKLRLSKVKLIESRLRADIDHAQVIPAMHCAACSQPKGFCCHCDLALQLLKRHLGMQSTREWVSEISRLWIGFKSKNSGNLLNQSKVGKEASKEE</sequence>
<organism evidence="1 2">
    <name type="scientific">Plakobranchus ocellatus</name>
    <dbReference type="NCBI Taxonomy" id="259542"/>
    <lineage>
        <taxon>Eukaryota</taxon>
        <taxon>Metazoa</taxon>
        <taxon>Spiralia</taxon>
        <taxon>Lophotrochozoa</taxon>
        <taxon>Mollusca</taxon>
        <taxon>Gastropoda</taxon>
        <taxon>Heterobranchia</taxon>
        <taxon>Euthyneura</taxon>
        <taxon>Panpulmonata</taxon>
        <taxon>Sacoglossa</taxon>
        <taxon>Placobranchoidea</taxon>
        <taxon>Plakobranchidae</taxon>
        <taxon>Plakobranchus</taxon>
    </lineage>
</organism>
<accession>A0AAV4DHZ9</accession>
<keyword evidence="2" id="KW-1185">Reference proteome</keyword>
<reference evidence="1 2" key="1">
    <citation type="journal article" date="2021" name="Elife">
        <title>Chloroplast acquisition without the gene transfer in kleptoplastic sea slugs, Plakobranchus ocellatus.</title>
        <authorList>
            <person name="Maeda T."/>
            <person name="Takahashi S."/>
            <person name="Yoshida T."/>
            <person name="Shimamura S."/>
            <person name="Takaki Y."/>
            <person name="Nagai Y."/>
            <person name="Toyoda A."/>
            <person name="Suzuki Y."/>
            <person name="Arimoto A."/>
            <person name="Ishii H."/>
            <person name="Satoh N."/>
            <person name="Nishiyama T."/>
            <person name="Hasebe M."/>
            <person name="Maruyama T."/>
            <person name="Minagawa J."/>
            <person name="Obokata J."/>
            <person name="Shigenobu S."/>
        </authorList>
    </citation>
    <scope>NUCLEOTIDE SEQUENCE [LARGE SCALE GENOMIC DNA]</scope>
</reference>
<gene>
    <name evidence="1" type="ORF">PoB_006999100</name>
</gene>
<dbReference type="Proteomes" id="UP000735302">
    <property type="component" value="Unassembled WGS sequence"/>
</dbReference>
<comment type="caution">
    <text evidence="1">The sequence shown here is derived from an EMBL/GenBank/DDBJ whole genome shotgun (WGS) entry which is preliminary data.</text>
</comment>
<dbReference type="AlphaFoldDB" id="A0AAV4DHZ9"/>
<evidence type="ECO:0000313" key="2">
    <source>
        <dbReference type="Proteomes" id="UP000735302"/>
    </source>
</evidence>
<name>A0AAV4DHZ9_9GAST</name>
<proteinExistence type="predicted"/>
<protein>
    <submittedName>
        <fullName evidence="1">Uncharacterized protein</fullName>
    </submittedName>
</protein>
<evidence type="ECO:0000313" key="1">
    <source>
        <dbReference type="EMBL" id="GFO43486.1"/>
    </source>
</evidence>